<evidence type="ECO:0000313" key="6">
    <source>
        <dbReference type="Proteomes" id="UP001183648"/>
    </source>
</evidence>
<protein>
    <submittedName>
        <fullName evidence="5">DNA-binding MarR family transcriptional regulator</fullName>
    </submittedName>
</protein>
<dbReference type="PROSITE" id="PS01117">
    <property type="entry name" value="HTH_MARR_1"/>
    <property type="match status" value="1"/>
</dbReference>
<sequence length="160" mass="17076">MASDEAALAALMRASTVITAVVVRSLNSVTPRLSVVQLRVLVLVSGLGSANVNAVAEGLGTNASNASRACDRLVRAGLLTRQQSEDDRRNVVLRPSQAGQALIDSVMQHRCTELERIASRLSERQQAELRRSLTAFAAAADDVDAGADELVDQHLLSWMA</sequence>
<keyword evidence="3" id="KW-0804">Transcription</keyword>
<dbReference type="SUPFAM" id="SSF46785">
    <property type="entry name" value="Winged helix' DNA-binding domain"/>
    <property type="match status" value="1"/>
</dbReference>
<dbReference type="Proteomes" id="UP001183648">
    <property type="component" value="Unassembled WGS sequence"/>
</dbReference>
<keyword evidence="6" id="KW-1185">Reference proteome</keyword>
<evidence type="ECO:0000256" key="3">
    <source>
        <dbReference type="ARBA" id="ARBA00023163"/>
    </source>
</evidence>
<keyword evidence="1" id="KW-0805">Transcription regulation</keyword>
<dbReference type="InterPro" id="IPR039422">
    <property type="entry name" value="MarR/SlyA-like"/>
</dbReference>
<evidence type="ECO:0000313" key="5">
    <source>
        <dbReference type="EMBL" id="MDR7363197.1"/>
    </source>
</evidence>
<dbReference type="InterPro" id="IPR036390">
    <property type="entry name" value="WH_DNA-bd_sf"/>
</dbReference>
<dbReference type="Pfam" id="PF01047">
    <property type="entry name" value="MarR"/>
    <property type="match status" value="1"/>
</dbReference>
<dbReference type="PROSITE" id="PS50995">
    <property type="entry name" value="HTH_MARR_2"/>
    <property type="match status" value="1"/>
</dbReference>
<dbReference type="InterPro" id="IPR023187">
    <property type="entry name" value="Tscrpt_reg_MarR-type_CS"/>
</dbReference>
<dbReference type="PANTHER" id="PTHR33164">
    <property type="entry name" value="TRANSCRIPTIONAL REGULATOR, MARR FAMILY"/>
    <property type="match status" value="1"/>
</dbReference>
<dbReference type="GO" id="GO:0003677">
    <property type="term" value="F:DNA binding"/>
    <property type="evidence" value="ECO:0007669"/>
    <property type="project" value="UniProtKB-KW"/>
</dbReference>
<accession>A0ABU2BXS8</accession>
<feature type="domain" description="HTH marR-type" evidence="4">
    <location>
        <begin position="4"/>
        <end position="138"/>
    </location>
</feature>
<dbReference type="InterPro" id="IPR036388">
    <property type="entry name" value="WH-like_DNA-bd_sf"/>
</dbReference>
<evidence type="ECO:0000256" key="2">
    <source>
        <dbReference type="ARBA" id="ARBA00023125"/>
    </source>
</evidence>
<dbReference type="PANTHER" id="PTHR33164:SF94">
    <property type="entry name" value="TRANSCRIPTIONAL REGULATORY PROTEIN-RELATED"/>
    <property type="match status" value="1"/>
</dbReference>
<organism evidence="5 6">
    <name type="scientific">Nocardioides marmoribigeumensis</name>
    <dbReference type="NCBI Taxonomy" id="433649"/>
    <lineage>
        <taxon>Bacteria</taxon>
        <taxon>Bacillati</taxon>
        <taxon>Actinomycetota</taxon>
        <taxon>Actinomycetes</taxon>
        <taxon>Propionibacteriales</taxon>
        <taxon>Nocardioidaceae</taxon>
        <taxon>Nocardioides</taxon>
    </lineage>
</organism>
<proteinExistence type="predicted"/>
<comment type="caution">
    <text evidence="5">The sequence shown here is derived from an EMBL/GenBank/DDBJ whole genome shotgun (WGS) entry which is preliminary data.</text>
</comment>
<keyword evidence="2 5" id="KW-0238">DNA-binding</keyword>
<reference evidence="5 6" key="1">
    <citation type="submission" date="2023-07" db="EMBL/GenBank/DDBJ databases">
        <title>Sequencing the genomes of 1000 actinobacteria strains.</title>
        <authorList>
            <person name="Klenk H.-P."/>
        </authorList>
    </citation>
    <scope>NUCLEOTIDE SEQUENCE [LARGE SCALE GENOMIC DNA]</scope>
    <source>
        <strain evidence="5 6">DSM 19426</strain>
    </source>
</reference>
<dbReference type="Gene3D" id="1.10.10.10">
    <property type="entry name" value="Winged helix-like DNA-binding domain superfamily/Winged helix DNA-binding domain"/>
    <property type="match status" value="1"/>
</dbReference>
<name>A0ABU2BXS8_9ACTN</name>
<evidence type="ECO:0000259" key="4">
    <source>
        <dbReference type="PROSITE" id="PS50995"/>
    </source>
</evidence>
<gene>
    <name evidence="5" type="ORF">J2S63_002750</name>
</gene>
<dbReference type="SMART" id="SM00347">
    <property type="entry name" value="HTH_MARR"/>
    <property type="match status" value="1"/>
</dbReference>
<dbReference type="EMBL" id="JAVDYG010000001">
    <property type="protein sequence ID" value="MDR7363197.1"/>
    <property type="molecule type" value="Genomic_DNA"/>
</dbReference>
<evidence type="ECO:0000256" key="1">
    <source>
        <dbReference type="ARBA" id="ARBA00023015"/>
    </source>
</evidence>
<dbReference type="InterPro" id="IPR000835">
    <property type="entry name" value="HTH_MarR-typ"/>
</dbReference>
<dbReference type="RefSeq" id="WP_310303279.1">
    <property type="nucleotide sequence ID" value="NZ_BAAAPS010000003.1"/>
</dbReference>